<evidence type="ECO:0000313" key="1">
    <source>
        <dbReference type="EMBL" id="RZQ51587.1"/>
    </source>
</evidence>
<dbReference type="RefSeq" id="WP_130257008.1">
    <property type="nucleotide sequence ID" value="NZ_PPSX01000093.1"/>
</dbReference>
<gene>
    <name evidence="1" type="ORF">C1E23_18700</name>
</gene>
<dbReference type="Proteomes" id="UP000291338">
    <property type="component" value="Unassembled WGS sequence"/>
</dbReference>
<sequence length="141" mass="16091">MKRLLLLSMLTFKVFTAELDLNTYSTDLKFAQVTHVVATQQSDSSWCFSTSVRHNDQGWKHYANAWSIEDLQGNQLGYRRLGHPHDNEQPFTRNQCNISIPPNISKVIVQAKCNNHGYGGKAILIDLNKAKDENYIVRKAI</sequence>
<accession>A0A4Q7IKY4</accession>
<protein>
    <submittedName>
        <fullName evidence="1">Uncharacterized protein</fullName>
    </submittedName>
</protein>
<name>A0A4Q7IKY4_9GAMM</name>
<comment type="caution">
    <text evidence="1">The sequence shown here is derived from an EMBL/GenBank/DDBJ whole genome shotgun (WGS) entry which is preliminary data.</text>
</comment>
<dbReference type="AlphaFoldDB" id="A0A4Q7IKY4"/>
<proteinExistence type="predicted"/>
<evidence type="ECO:0000313" key="2">
    <source>
        <dbReference type="Proteomes" id="UP000291338"/>
    </source>
</evidence>
<organism evidence="1 2">
    <name type="scientific">Pseudoalteromonas phenolica</name>
    <dbReference type="NCBI Taxonomy" id="161398"/>
    <lineage>
        <taxon>Bacteria</taxon>
        <taxon>Pseudomonadati</taxon>
        <taxon>Pseudomonadota</taxon>
        <taxon>Gammaproteobacteria</taxon>
        <taxon>Alteromonadales</taxon>
        <taxon>Pseudoalteromonadaceae</taxon>
        <taxon>Pseudoalteromonas</taxon>
    </lineage>
</organism>
<dbReference type="EMBL" id="PPSX01000093">
    <property type="protein sequence ID" value="RZQ51587.1"/>
    <property type="molecule type" value="Genomic_DNA"/>
</dbReference>
<reference evidence="1 2" key="1">
    <citation type="submission" date="2018-01" db="EMBL/GenBank/DDBJ databases">
        <title>Co-occurrence of chitin degradation, pigmentation and bioactivity in marine Pseudoalteromonas.</title>
        <authorList>
            <person name="Paulsen S."/>
            <person name="Gram L."/>
            <person name="Machado H."/>
        </authorList>
    </citation>
    <scope>NUCLEOTIDE SEQUENCE [LARGE SCALE GENOMIC DNA]</scope>
    <source>
        <strain evidence="1 2">S3898</strain>
    </source>
</reference>